<comment type="caution">
    <text evidence="2">The sequence shown here is derived from an EMBL/GenBank/DDBJ whole genome shotgun (WGS) entry which is preliminary data.</text>
</comment>
<feature type="region of interest" description="Disordered" evidence="1">
    <location>
        <begin position="1"/>
        <end position="38"/>
    </location>
</feature>
<reference evidence="2" key="1">
    <citation type="submission" date="2018-05" db="EMBL/GenBank/DDBJ databases">
        <title>Draft genome of Mucuna pruriens seed.</title>
        <authorList>
            <person name="Nnadi N.E."/>
            <person name="Vos R."/>
            <person name="Hasami M.H."/>
            <person name="Devisetty U.K."/>
            <person name="Aguiy J.C."/>
        </authorList>
    </citation>
    <scope>NUCLEOTIDE SEQUENCE [LARGE SCALE GENOMIC DNA]</scope>
    <source>
        <strain evidence="2">JCA_2017</strain>
    </source>
</reference>
<dbReference type="EMBL" id="QJKJ01005773">
    <property type="protein sequence ID" value="RDX89061.1"/>
    <property type="molecule type" value="Genomic_DNA"/>
</dbReference>
<feature type="compositionally biased region" description="Basic residues" evidence="1">
    <location>
        <begin position="24"/>
        <end position="38"/>
    </location>
</feature>
<keyword evidence="3" id="KW-1185">Reference proteome</keyword>
<accession>A0A371GEV1</accession>
<evidence type="ECO:0000256" key="1">
    <source>
        <dbReference type="SAM" id="MobiDB-lite"/>
    </source>
</evidence>
<evidence type="ECO:0000313" key="2">
    <source>
        <dbReference type="EMBL" id="RDX89061.1"/>
    </source>
</evidence>
<name>A0A371GEV1_MUCPR</name>
<sequence>MREKKERRTWQPKGTVRPKDPERPKKKVDKKKKKMTKERKWGRCCGLKRLNFHHDVAILCRPYLELQTSKMNYLYGSRKLRQRSTIALFCTQPSSTAFNVKSSRNTQQFGVRESIASRVVNEFNRDRVGTLSPRDQDTLTI</sequence>
<organism evidence="2 3">
    <name type="scientific">Mucuna pruriens</name>
    <name type="common">Velvet bean</name>
    <name type="synonym">Dolichos pruriens</name>
    <dbReference type="NCBI Taxonomy" id="157652"/>
    <lineage>
        <taxon>Eukaryota</taxon>
        <taxon>Viridiplantae</taxon>
        <taxon>Streptophyta</taxon>
        <taxon>Embryophyta</taxon>
        <taxon>Tracheophyta</taxon>
        <taxon>Spermatophyta</taxon>
        <taxon>Magnoliopsida</taxon>
        <taxon>eudicotyledons</taxon>
        <taxon>Gunneridae</taxon>
        <taxon>Pentapetalae</taxon>
        <taxon>rosids</taxon>
        <taxon>fabids</taxon>
        <taxon>Fabales</taxon>
        <taxon>Fabaceae</taxon>
        <taxon>Papilionoideae</taxon>
        <taxon>50 kb inversion clade</taxon>
        <taxon>NPAAA clade</taxon>
        <taxon>indigoferoid/millettioid clade</taxon>
        <taxon>Phaseoleae</taxon>
        <taxon>Mucuna</taxon>
    </lineage>
</organism>
<evidence type="ECO:0000313" key="3">
    <source>
        <dbReference type="Proteomes" id="UP000257109"/>
    </source>
</evidence>
<dbReference type="AlphaFoldDB" id="A0A371GEV1"/>
<dbReference type="Proteomes" id="UP000257109">
    <property type="component" value="Unassembled WGS sequence"/>
</dbReference>
<proteinExistence type="predicted"/>
<feature type="non-terminal residue" evidence="2">
    <location>
        <position position="1"/>
    </location>
</feature>
<protein>
    <submittedName>
        <fullName evidence="2">Uncharacterized protein</fullName>
    </submittedName>
</protein>
<gene>
    <name evidence="2" type="ORF">CR513_29261</name>
</gene>